<feature type="coiled-coil region" evidence="1">
    <location>
        <begin position="64"/>
        <end position="95"/>
    </location>
</feature>
<reference evidence="3 4" key="1">
    <citation type="journal article" date="2019" name="Science, e1252229">
        <title>Invertible promoters mediate bacterial phase variation, antibiotic resistance, and host adaptation in the gut.</title>
        <authorList>
            <person name="Jiang X."/>
            <person name="Hall A.B."/>
            <person name="Arthur T.D."/>
            <person name="Plichta D.R."/>
            <person name="Covington C.T."/>
            <person name="Poyet M."/>
            <person name="Crothers J."/>
            <person name="Moses P.L."/>
            <person name="Tolonen A.C."/>
            <person name="Vlamakis H."/>
            <person name="Alm E.J."/>
            <person name="Xavier R.J."/>
        </authorList>
    </citation>
    <scope>NUCLEOTIDE SEQUENCE [LARGE SCALE GENOMIC DNA]</scope>
    <source>
        <strain evidence="4">ca_0067</strain>
    </source>
</reference>
<keyword evidence="4" id="KW-1185">Reference proteome</keyword>
<dbReference type="Proteomes" id="UP000292985">
    <property type="component" value="Unassembled WGS sequence"/>
</dbReference>
<organism evidence="3 4">
    <name type="scientific">Citrobacter amalonaticus</name>
    <dbReference type="NCBI Taxonomy" id="35703"/>
    <lineage>
        <taxon>Bacteria</taxon>
        <taxon>Pseudomonadati</taxon>
        <taxon>Pseudomonadota</taxon>
        <taxon>Gammaproteobacteria</taxon>
        <taxon>Enterobacterales</taxon>
        <taxon>Enterobacteriaceae</taxon>
        <taxon>Citrobacter</taxon>
    </lineage>
</organism>
<feature type="transmembrane region" description="Helical" evidence="2">
    <location>
        <begin position="132"/>
        <end position="150"/>
    </location>
</feature>
<comment type="caution">
    <text evidence="3">The sequence shown here is derived from an EMBL/GenBank/DDBJ whole genome shotgun (WGS) entry which is preliminary data.</text>
</comment>
<evidence type="ECO:0000256" key="2">
    <source>
        <dbReference type="SAM" id="Phobius"/>
    </source>
</evidence>
<proteinExistence type="predicted"/>
<sequence length="214" mass="23925">MKKLLKKFLIWFLGLSLAVIAAVLFGKVIGFLGISNSLIVSSLGAIAGMICSTFYRGTVKYIQSEEYRLKIQEYKEKLNENAKKERELLKRKTIVELYLLNEKKTFIKVKFLSLAIIFGGVILSFFLDYSPIVTVIGIGLFAAMGIKEHIVAFRIDKGFFGNNSTEAIQLLKFIEANIDMIDDGGSGRGRKILNDPVLEDNLEVDYGKGAVDVR</sequence>
<accession>A0ABY0HV02</accession>
<evidence type="ECO:0000256" key="1">
    <source>
        <dbReference type="SAM" id="Coils"/>
    </source>
</evidence>
<keyword evidence="2" id="KW-0472">Membrane</keyword>
<keyword evidence="2" id="KW-1133">Transmembrane helix</keyword>
<gene>
    <name evidence="3" type="ORF">EAJ18_12025</name>
</gene>
<keyword evidence="2" id="KW-0812">Transmembrane</keyword>
<protein>
    <submittedName>
        <fullName evidence="3">Uncharacterized protein</fullName>
    </submittedName>
</protein>
<dbReference type="RefSeq" id="WP_130097754.1">
    <property type="nucleotide sequence ID" value="NZ_RCYA01000004.1"/>
</dbReference>
<feature type="transmembrane region" description="Helical" evidence="2">
    <location>
        <begin position="36"/>
        <end position="55"/>
    </location>
</feature>
<name>A0ABY0HV02_CITAM</name>
<evidence type="ECO:0000313" key="3">
    <source>
        <dbReference type="EMBL" id="RYT43793.1"/>
    </source>
</evidence>
<dbReference type="EMBL" id="RCYA01000004">
    <property type="protein sequence ID" value="RYT43793.1"/>
    <property type="molecule type" value="Genomic_DNA"/>
</dbReference>
<keyword evidence="1" id="KW-0175">Coiled coil</keyword>
<feature type="transmembrane region" description="Helical" evidence="2">
    <location>
        <begin position="109"/>
        <end position="126"/>
    </location>
</feature>
<evidence type="ECO:0000313" key="4">
    <source>
        <dbReference type="Proteomes" id="UP000292985"/>
    </source>
</evidence>